<dbReference type="Pfam" id="PF13439">
    <property type="entry name" value="Glyco_transf_4"/>
    <property type="match status" value="1"/>
</dbReference>
<evidence type="ECO:0000313" key="3">
    <source>
        <dbReference type="EMBL" id="TYS69151.1"/>
    </source>
</evidence>
<accession>A0A5D4T2K9</accession>
<name>A0A5D4T2K9_9BACI</name>
<protein>
    <submittedName>
        <fullName evidence="3">Glycosyltransferase family 1 protein</fullName>
    </submittedName>
</protein>
<dbReference type="RefSeq" id="WP_148987972.1">
    <property type="nucleotide sequence ID" value="NZ_VTEV01000003.1"/>
</dbReference>
<feature type="domain" description="Glycosyltransferase subfamily 4-like N-terminal" evidence="2">
    <location>
        <begin position="14"/>
        <end position="178"/>
    </location>
</feature>
<dbReference type="GO" id="GO:0016758">
    <property type="term" value="F:hexosyltransferase activity"/>
    <property type="evidence" value="ECO:0007669"/>
    <property type="project" value="TreeGrafter"/>
</dbReference>
<evidence type="ECO:0000259" key="2">
    <source>
        <dbReference type="Pfam" id="PF13439"/>
    </source>
</evidence>
<dbReference type="CDD" id="cd03814">
    <property type="entry name" value="GT4-like"/>
    <property type="match status" value="1"/>
</dbReference>
<dbReference type="InterPro" id="IPR001296">
    <property type="entry name" value="Glyco_trans_1"/>
</dbReference>
<dbReference type="OrthoDB" id="9802525at2"/>
<sequence>MKIAIFTDTFAPDVNGVAKTLKRLTNYLDNKGLEYRVFAPESTNKDLFSSQVHRFASLPFFLYPDCRLALPNILSVKAELIKFKPDLIHVATPFNIGLCGLHYAKKLDIPVVGSYHTDFDKYLEYYDLQFLTKVLWSYMRWFHRPLRKIFVPSTDTQNHLKNHGFTNTAIWPRGVDCSVFYPGTSSQLLKNKFNIKEKYILSYVGRLAPEKDVALLPNIQSSLPETIRHDVHWLIVGDGPIKQELQNNAPTNMTFAGFQSGQNLAEIYAGSDVFVFPSATETFGNVVLESLASGTPVVGANAGGVQTIIKQGVTGHLCNPNDAISFASAITSLIEDEEKREQMGYAGRHYALEQSWDSVFERLLHDYQSALTPQKLQILA</sequence>
<dbReference type="AlphaFoldDB" id="A0A5D4T2K9"/>
<dbReference type="Proteomes" id="UP000322524">
    <property type="component" value="Unassembled WGS sequence"/>
</dbReference>
<dbReference type="STRING" id="79883.GCA_001636495_01468"/>
<proteinExistence type="predicted"/>
<organism evidence="3 4">
    <name type="scientific">Sutcliffiella horikoshii</name>
    <dbReference type="NCBI Taxonomy" id="79883"/>
    <lineage>
        <taxon>Bacteria</taxon>
        <taxon>Bacillati</taxon>
        <taxon>Bacillota</taxon>
        <taxon>Bacilli</taxon>
        <taxon>Bacillales</taxon>
        <taxon>Bacillaceae</taxon>
        <taxon>Sutcliffiella</taxon>
    </lineage>
</organism>
<dbReference type="PANTHER" id="PTHR45947:SF3">
    <property type="entry name" value="SULFOQUINOVOSYL TRANSFERASE SQD2"/>
    <property type="match status" value="1"/>
</dbReference>
<evidence type="ECO:0000259" key="1">
    <source>
        <dbReference type="Pfam" id="PF00534"/>
    </source>
</evidence>
<dbReference type="EMBL" id="VTEV01000003">
    <property type="protein sequence ID" value="TYS69151.1"/>
    <property type="molecule type" value="Genomic_DNA"/>
</dbReference>
<keyword evidence="3" id="KW-0808">Transferase</keyword>
<dbReference type="SUPFAM" id="SSF53756">
    <property type="entry name" value="UDP-Glycosyltransferase/glycogen phosphorylase"/>
    <property type="match status" value="1"/>
</dbReference>
<dbReference type="Pfam" id="PF00534">
    <property type="entry name" value="Glycos_transf_1"/>
    <property type="match status" value="1"/>
</dbReference>
<evidence type="ECO:0000313" key="4">
    <source>
        <dbReference type="Proteomes" id="UP000322524"/>
    </source>
</evidence>
<dbReference type="InterPro" id="IPR050194">
    <property type="entry name" value="Glycosyltransferase_grp1"/>
</dbReference>
<dbReference type="PANTHER" id="PTHR45947">
    <property type="entry name" value="SULFOQUINOVOSYL TRANSFERASE SQD2"/>
    <property type="match status" value="1"/>
</dbReference>
<reference evidence="3 4" key="1">
    <citation type="submission" date="2019-08" db="EMBL/GenBank/DDBJ databases">
        <title>Bacillus genomes from the desert of Cuatro Cienegas, Coahuila.</title>
        <authorList>
            <person name="Olmedo-Alvarez G."/>
        </authorList>
    </citation>
    <scope>NUCLEOTIDE SEQUENCE [LARGE SCALE GENOMIC DNA]</scope>
    <source>
        <strain evidence="3 4">CH28_1T</strain>
    </source>
</reference>
<comment type="caution">
    <text evidence="3">The sequence shown here is derived from an EMBL/GenBank/DDBJ whole genome shotgun (WGS) entry which is preliminary data.</text>
</comment>
<gene>
    <name evidence="3" type="ORF">FZC76_09515</name>
</gene>
<dbReference type="Gene3D" id="3.40.50.2000">
    <property type="entry name" value="Glycogen Phosphorylase B"/>
    <property type="match status" value="2"/>
</dbReference>
<feature type="domain" description="Glycosyl transferase family 1" evidence="1">
    <location>
        <begin position="190"/>
        <end position="349"/>
    </location>
</feature>
<dbReference type="InterPro" id="IPR028098">
    <property type="entry name" value="Glyco_trans_4-like_N"/>
</dbReference>